<sequence length="63" mass="6927">MTYGFAAWNSSHGVLVDAKYQSISHKLQEPSVSNVPTWRAAKLFYLTFGVPCLHGRALTCVGN</sequence>
<evidence type="ECO:0000313" key="1">
    <source>
        <dbReference type="EMBL" id="JAD99727.1"/>
    </source>
</evidence>
<protein>
    <submittedName>
        <fullName evidence="1">Uncharacterized protein</fullName>
    </submittedName>
</protein>
<proteinExistence type="predicted"/>
<reference evidence="1" key="2">
    <citation type="journal article" date="2015" name="Data Brief">
        <title>Shoot transcriptome of the giant reed, Arundo donax.</title>
        <authorList>
            <person name="Barrero R.A."/>
            <person name="Guerrero F.D."/>
            <person name="Moolhuijzen P."/>
            <person name="Goolsby J.A."/>
            <person name="Tidwell J."/>
            <person name="Bellgard S.E."/>
            <person name="Bellgard M.I."/>
        </authorList>
    </citation>
    <scope>NUCLEOTIDE SEQUENCE</scope>
    <source>
        <tissue evidence="1">Shoot tissue taken approximately 20 cm above the soil surface</tissue>
    </source>
</reference>
<organism evidence="1">
    <name type="scientific">Arundo donax</name>
    <name type="common">Giant reed</name>
    <name type="synonym">Donax arundinaceus</name>
    <dbReference type="NCBI Taxonomy" id="35708"/>
    <lineage>
        <taxon>Eukaryota</taxon>
        <taxon>Viridiplantae</taxon>
        <taxon>Streptophyta</taxon>
        <taxon>Embryophyta</taxon>
        <taxon>Tracheophyta</taxon>
        <taxon>Spermatophyta</taxon>
        <taxon>Magnoliopsida</taxon>
        <taxon>Liliopsida</taxon>
        <taxon>Poales</taxon>
        <taxon>Poaceae</taxon>
        <taxon>PACMAD clade</taxon>
        <taxon>Arundinoideae</taxon>
        <taxon>Arundineae</taxon>
        <taxon>Arundo</taxon>
    </lineage>
</organism>
<name>A0A0A9EUL8_ARUDO</name>
<accession>A0A0A9EUL8</accession>
<dbReference type="AlphaFoldDB" id="A0A0A9EUL8"/>
<reference evidence="1" key="1">
    <citation type="submission" date="2014-09" db="EMBL/GenBank/DDBJ databases">
        <authorList>
            <person name="Magalhaes I.L.F."/>
            <person name="Oliveira U."/>
            <person name="Santos F.R."/>
            <person name="Vidigal T.H.D.A."/>
            <person name="Brescovit A.D."/>
            <person name="Santos A.J."/>
        </authorList>
    </citation>
    <scope>NUCLEOTIDE SEQUENCE</scope>
    <source>
        <tissue evidence="1">Shoot tissue taken approximately 20 cm above the soil surface</tissue>
    </source>
</reference>
<dbReference type="EMBL" id="GBRH01198168">
    <property type="protein sequence ID" value="JAD99727.1"/>
    <property type="molecule type" value="Transcribed_RNA"/>
</dbReference>